<reference evidence="3" key="1">
    <citation type="submission" date="2016-11" db="UniProtKB">
        <authorList>
            <consortium name="WormBaseParasite"/>
        </authorList>
    </citation>
    <scope>IDENTIFICATION</scope>
</reference>
<dbReference type="WBParaSite" id="L893_g26898.t2">
    <property type="protein sequence ID" value="L893_g26898.t2"/>
    <property type="gene ID" value="L893_g26898"/>
</dbReference>
<proteinExistence type="predicted"/>
<dbReference type="Proteomes" id="UP000095287">
    <property type="component" value="Unplaced"/>
</dbReference>
<feature type="region of interest" description="Disordered" evidence="1">
    <location>
        <begin position="43"/>
        <end position="71"/>
    </location>
</feature>
<evidence type="ECO:0000313" key="2">
    <source>
        <dbReference type="Proteomes" id="UP000095287"/>
    </source>
</evidence>
<dbReference type="AlphaFoldDB" id="A0A1I7ZIK6"/>
<evidence type="ECO:0000256" key="1">
    <source>
        <dbReference type="SAM" id="MobiDB-lite"/>
    </source>
</evidence>
<protein>
    <submittedName>
        <fullName evidence="3">Uncharacterized protein</fullName>
    </submittedName>
</protein>
<feature type="compositionally biased region" description="Basic and acidic residues" evidence="1">
    <location>
        <begin position="57"/>
        <end position="71"/>
    </location>
</feature>
<keyword evidence="2" id="KW-1185">Reference proteome</keyword>
<organism evidence="2 3">
    <name type="scientific">Steinernema glaseri</name>
    <dbReference type="NCBI Taxonomy" id="37863"/>
    <lineage>
        <taxon>Eukaryota</taxon>
        <taxon>Metazoa</taxon>
        <taxon>Ecdysozoa</taxon>
        <taxon>Nematoda</taxon>
        <taxon>Chromadorea</taxon>
        <taxon>Rhabditida</taxon>
        <taxon>Tylenchina</taxon>
        <taxon>Panagrolaimomorpha</taxon>
        <taxon>Strongyloidoidea</taxon>
        <taxon>Steinernematidae</taxon>
        <taxon>Steinernema</taxon>
    </lineage>
</organism>
<accession>A0A1I7ZIK6</accession>
<name>A0A1I7ZIK6_9BILA</name>
<sequence length="71" mass="8392">MFQLDRQKTPGNVPSYVVLICRSGAQWRTHKYAQRDKELVTSHENYKKEGQGTAQTEEPRMDWLHQDDVCR</sequence>
<evidence type="ECO:0000313" key="3">
    <source>
        <dbReference type="WBParaSite" id="L893_g26898.t2"/>
    </source>
</evidence>